<evidence type="ECO:0000313" key="3">
    <source>
        <dbReference type="EMBL" id="GAA4934557.1"/>
    </source>
</evidence>
<keyword evidence="4" id="KW-1185">Reference proteome</keyword>
<evidence type="ECO:0000256" key="1">
    <source>
        <dbReference type="SAM" id="SignalP"/>
    </source>
</evidence>
<dbReference type="InterPro" id="IPR011044">
    <property type="entry name" value="Quino_amine_DH_bsu"/>
</dbReference>
<dbReference type="RefSeq" id="WP_345417815.1">
    <property type="nucleotide sequence ID" value="NZ_AP031496.1"/>
</dbReference>
<feature type="chain" id="PRO_5043853528" evidence="1">
    <location>
        <begin position="34"/>
        <end position="744"/>
    </location>
</feature>
<dbReference type="Pfam" id="PF13449">
    <property type="entry name" value="Phytase-like"/>
    <property type="match status" value="1"/>
</dbReference>
<sequence>MLRSLLPQVLRAKKLALASAVTAAVALPQLANAELVFNKISTFDVMEGNGSGVAEITDASGNGQQLVYTDAENSQIGFVRIANPYQPKAQGVMDLDGEPTSLVLRGGFVLVGVNTSESFTNPSGKLVIINRFSREVVREIDLGGQPDSVAISPDKMTAAIVIENERDEDLNDGLLPQLPSGGLMILDMKGAIADWTLRQADLSPVADAAPAGSDLEPEFVDINDENEAVITFQENNYLAVVALNTGATINHFSAGSAIINNVDNEEEDLINFDTTLEKRREPDAVTWINNDVFATANEGDYEDENGDQGGSRSFTLFHQDGSIHYEAAESFEHWLASMGHYLDGRSENKGCEPEGIEAGVFGNKNLLFVGSERCNAVGVYDVTSGTPVPLQILPTGIGPEGLKAIAQRGLFIASTESEVADDGIPTMINVFSLKDSKPLYPSIESKFVDGTPIPWVALSGMAADPADETKLYAVSDSFLAEGFIYTIDNTQRPALITERLQVTGASADLDLEGIAKAEDGNFWLGSEGNSDSRPNLVLQVSPQGEVLQEIQLPAELVDQRRSNGIEGIAVTGAAGAEVVYVAIQRAWPDEGDVDGVNTKIGRYDVATGTWGFVHYPLEAEGMGGWVGLSELTLLPNGKFAVIERDKGWGPSTGPVAELKALYTVDLANADFRPYGETLAMVEKSFLYDALPILEKRSIWTAEKLEGFAVTPKGRVFAVTDNDGVDDATGETVFLRLGVWKQLVK</sequence>
<feature type="domain" description="Phytase-like" evidence="2">
    <location>
        <begin position="454"/>
        <end position="722"/>
    </location>
</feature>
<comment type="caution">
    <text evidence="3">The sequence shown here is derived from an EMBL/GenBank/DDBJ whole genome shotgun (WGS) entry which is preliminary data.</text>
</comment>
<organism evidence="3 4">
    <name type="scientific">Halioxenophilus aromaticivorans</name>
    <dbReference type="NCBI Taxonomy" id="1306992"/>
    <lineage>
        <taxon>Bacteria</taxon>
        <taxon>Pseudomonadati</taxon>
        <taxon>Pseudomonadota</taxon>
        <taxon>Gammaproteobacteria</taxon>
        <taxon>Alteromonadales</taxon>
        <taxon>Alteromonadaceae</taxon>
        <taxon>Halioxenophilus</taxon>
    </lineage>
</organism>
<proteinExistence type="predicted"/>
<dbReference type="SUPFAM" id="SSF101898">
    <property type="entry name" value="NHL repeat"/>
    <property type="match status" value="1"/>
</dbReference>
<dbReference type="SUPFAM" id="SSF50969">
    <property type="entry name" value="YVTN repeat-like/Quinoprotein amine dehydrogenase"/>
    <property type="match status" value="1"/>
</dbReference>
<keyword evidence="1" id="KW-0732">Signal</keyword>
<evidence type="ECO:0000313" key="4">
    <source>
        <dbReference type="Proteomes" id="UP001409585"/>
    </source>
</evidence>
<feature type="signal peptide" evidence="1">
    <location>
        <begin position="1"/>
        <end position="33"/>
    </location>
</feature>
<dbReference type="PANTHER" id="PTHR46928">
    <property type="entry name" value="MESENCHYME-SPECIFIC CELL SURFACE GLYCOPROTEIN"/>
    <property type="match status" value="1"/>
</dbReference>
<dbReference type="Proteomes" id="UP001409585">
    <property type="component" value="Unassembled WGS sequence"/>
</dbReference>
<protein>
    <submittedName>
        <fullName evidence="3">Esterase-like activity of phytase family protein</fullName>
    </submittedName>
</protein>
<dbReference type="EMBL" id="BAABLX010000007">
    <property type="protein sequence ID" value="GAA4934557.1"/>
    <property type="molecule type" value="Genomic_DNA"/>
</dbReference>
<dbReference type="PANTHER" id="PTHR46928:SF1">
    <property type="entry name" value="MESENCHYME-SPECIFIC CELL SURFACE GLYCOPROTEIN"/>
    <property type="match status" value="1"/>
</dbReference>
<accession>A0AAV3TZ28</accession>
<reference evidence="4" key="1">
    <citation type="journal article" date="2019" name="Int. J. Syst. Evol. Microbiol.">
        <title>The Global Catalogue of Microorganisms (GCM) 10K type strain sequencing project: providing services to taxonomists for standard genome sequencing and annotation.</title>
        <authorList>
            <consortium name="The Broad Institute Genomics Platform"/>
            <consortium name="The Broad Institute Genome Sequencing Center for Infectious Disease"/>
            <person name="Wu L."/>
            <person name="Ma J."/>
        </authorList>
    </citation>
    <scope>NUCLEOTIDE SEQUENCE [LARGE SCALE GENOMIC DNA]</scope>
    <source>
        <strain evidence="4">JCM 19134</strain>
    </source>
</reference>
<evidence type="ECO:0000259" key="2">
    <source>
        <dbReference type="Pfam" id="PF13449"/>
    </source>
</evidence>
<dbReference type="InterPro" id="IPR027372">
    <property type="entry name" value="Phytase-like_dom"/>
</dbReference>
<dbReference type="AlphaFoldDB" id="A0AAV3TZ28"/>
<name>A0AAV3TZ28_9ALTE</name>
<dbReference type="InterPro" id="IPR052956">
    <property type="entry name" value="Mesenchyme-surface_protein"/>
</dbReference>
<gene>
    <name evidence="3" type="ORF">GCM10025791_09340</name>
</gene>